<dbReference type="Proteomes" id="UP001304243">
    <property type="component" value="Unassembled WGS sequence"/>
</dbReference>
<dbReference type="GeneID" id="89950632"/>
<feature type="compositionally biased region" description="Polar residues" evidence="1">
    <location>
        <begin position="42"/>
        <end position="71"/>
    </location>
</feature>
<comment type="caution">
    <text evidence="2">The sequence shown here is derived from an EMBL/GenBank/DDBJ whole genome shotgun (WGS) entry which is preliminary data.</text>
</comment>
<reference evidence="2 3" key="1">
    <citation type="submission" date="2022-11" db="EMBL/GenBank/DDBJ databases">
        <title>Mucor velutinosus strain NIH1002 WGS.</title>
        <authorList>
            <person name="Subramanian P."/>
            <person name="Mullikin J.C."/>
            <person name="Segre J.A."/>
            <person name="Zelazny A.M."/>
        </authorList>
    </citation>
    <scope>NUCLEOTIDE SEQUENCE [LARGE SCALE GENOMIC DNA]</scope>
    <source>
        <strain evidence="2 3">NIH1002</strain>
    </source>
</reference>
<sequence length="71" mass="6874">MAKEGKKGTQSGSKVTPGGAPVGNKGGAEGKGQDVASGGPQGDSNNRTAATQQGSSQGDACNEIATQTQLN</sequence>
<evidence type="ECO:0000313" key="3">
    <source>
        <dbReference type="Proteomes" id="UP001304243"/>
    </source>
</evidence>
<feature type="compositionally biased region" description="Gly residues" evidence="1">
    <location>
        <begin position="20"/>
        <end position="30"/>
    </location>
</feature>
<dbReference type="AlphaFoldDB" id="A0AAN7HJU0"/>
<evidence type="ECO:0000313" key="2">
    <source>
        <dbReference type="EMBL" id="KAK4509644.1"/>
    </source>
</evidence>
<dbReference type="RefSeq" id="XP_064676310.1">
    <property type="nucleotide sequence ID" value="XM_064826212.1"/>
</dbReference>
<protein>
    <submittedName>
        <fullName evidence="2">Tuberous sclerosis 2-like protein</fullName>
    </submittedName>
</protein>
<feature type="region of interest" description="Disordered" evidence="1">
    <location>
        <begin position="1"/>
        <end position="71"/>
    </location>
</feature>
<keyword evidence="3" id="KW-1185">Reference proteome</keyword>
<evidence type="ECO:0000256" key="1">
    <source>
        <dbReference type="SAM" id="MobiDB-lite"/>
    </source>
</evidence>
<proteinExistence type="predicted"/>
<accession>A0AAN7HJU0</accession>
<dbReference type="EMBL" id="JASEJX010000038">
    <property type="protein sequence ID" value="KAK4509644.1"/>
    <property type="molecule type" value="Genomic_DNA"/>
</dbReference>
<gene>
    <name evidence="2" type="primary">TSC2</name>
    <name evidence="2" type="ORF">ATC70_006946</name>
</gene>
<name>A0AAN7HJU0_9FUNG</name>
<organism evidence="2 3">
    <name type="scientific">Mucor velutinosus</name>
    <dbReference type="NCBI Taxonomy" id="708070"/>
    <lineage>
        <taxon>Eukaryota</taxon>
        <taxon>Fungi</taxon>
        <taxon>Fungi incertae sedis</taxon>
        <taxon>Mucoromycota</taxon>
        <taxon>Mucoromycotina</taxon>
        <taxon>Mucoromycetes</taxon>
        <taxon>Mucorales</taxon>
        <taxon>Mucorineae</taxon>
        <taxon>Mucoraceae</taxon>
        <taxon>Mucor</taxon>
    </lineage>
</organism>